<dbReference type="PROSITE" id="PS51891">
    <property type="entry name" value="CENP_V_GFA"/>
    <property type="match status" value="1"/>
</dbReference>
<evidence type="ECO:0000313" key="7">
    <source>
        <dbReference type="Proteomes" id="UP000557193"/>
    </source>
</evidence>
<evidence type="ECO:0000256" key="1">
    <source>
        <dbReference type="ARBA" id="ARBA00005495"/>
    </source>
</evidence>
<comment type="caution">
    <text evidence="6">The sequence shown here is derived from an EMBL/GenBank/DDBJ whole genome shotgun (WGS) entry which is preliminary data.</text>
</comment>
<dbReference type="Gene3D" id="3.90.1590.10">
    <property type="entry name" value="glutathione-dependent formaldehyde- activating enzyme (gfa)"/>
    <property type="match status" value="1"/>
</dbReference>
<dbReference type="SUPFAM" id="SSF51316">
    <property type="entry name" value="Mss4-like"/>
    <property type="match status" value="1"/>
</dbReference>
<keyword evidence="2" id="KW-0479">Metal-binding</keyword>
<dbReference type="Pfam" id="PF04828">
    <property type="entry name" value="GFA"/>
    <property type="match status" value="1"/>
</dbReference>
<gene>
    <name evidence="6" type="ORF">HNP49_000688</name>
</gene>
<name>A0A7X0BQF6_9PSED</name>
<dbReference type="GO" id="GO:0046872">
    <property type="term" value="F:metal ion binding"/>
    <property type="evidence" value="ECO:0007669"/>
    <property type="project" value="UniProtKB-KW"/>
</dbReference>
<dbReference type="InterPro" id="IPR011057">
    <property type="entry name" value="Mss4-like_sf"/>
</dbReference>
<keyword evidence="7" id="KW-1185">Reference proteome</keyword>
<dbReference type="PANTHER" id="PTHR33337">
    <property type="entry name" value="GFA DOMAIN-CONTAINING PROTEIN"/>
    <property type="match status" value="1"/>
</dbReference>
<reference evidence="6 7" key="1">
    <citation type="submission" date="2020-08" db="EMBL/GenBank/DDBJ databases">
        <title>Functional genomics of gut bacteria from endangered species of beetles.</title>
        <authorList>
            <person name="Carlos-Shanley C."/>
        </authorList>
    </citation>
    <scope>NUCLEOTIDE SEQUENCE [LARGE SCALE GENOMIC DNA]</scope>
    <source>
        <strain evidence="6 7">S00202</strain>
    </source>
</reference>
<accession>A0A7X0BQF6</accession>
<keyword evidence="4" id="KW-0456">Lyase</keyword>
<dbReference type="GO" id="GO:0016846">
    <property type="term" value="F:carbon-sulfur lyase activity"/>
    <property type="evidence" value="ECO:0007669"/>
    <property type="project" value="InterPro"/>
</dbReference>
<dbReference type="PANTHER" id="PTHR33337:SF40">
    <property type="entry name" value="CENP-V_GFA DOMAIN-CONTAINING PROTEIN-RELATED"/>
    <property type="match status" value="1"/>
</dbReference>
<dbReference type="RefSeq" id="WP_184680628.1">
    <property type="nucleotide sequence ID" value="NZ_JACHLL010000001.1"/>
</dbReference>
<evidence type="ECO:0000313" key="6">
    <source>
        <dbReference type="EMBL" id="MBB6340538.1"/>
    </source>
</evidence>
<dbReference type="Proteomes" id="UP000557193">
    <property type="component" value="Unassembled WGS sequence"/>
</dbReference>
<proteinExistence type="inferred from homology"/>
<dbReference type="AlphaFoldDB" id="A0A7X0BQF6"/>
<keyword evidence="3" id="KW-0862">Zinc</keyword>
<dbReference type="EMBL" id="JACHLL010000001">
    <property type="protein sequence ID" value="MBB6340538.1"/>
    <property type="molecule type" value="Genomic_DNA"/>
</dbReference>
<organism evidence="6 7">
    <name type="scientific">Pseudomonas fluvialis</name>
    <dbReference type="NCBI Taxonomy" id="1793966"/>
    <lineage>
        <taxon>Bacteria</taxon>
        <taxon>Pseudomonadati</taxon>
        <taxon>Pseudomonadota</taxon>
        <taxon>Gammaproteobacteria</taxon>
        <taxon>Pseudomonadales</taxon>
        <taxon>Pseudomonadaceae</taxon>
        <taxon>Pseudomonas</taxon>
    </lineage>
</organism>
<evidence type="ECO:0000256" key="2">
    <source>
        <dbReference type="ARBA" id="ARBA00022723"/>
    </source>
</evidence>
<feature type="domain" description="CENP-V/GFA" evidence="5">
    <location>
        <begin position="5"/>
        <end position="133"/>
    </location>
</feature>
<dbReference type="InterPro" id="IPR006913">
    <property type="entry name" value="CENP-V/GFA"/>
</dbReference>
<evidence type="ECO:0000256" key="3">
    <source>
        <dbReference type="ARBA" id="ARBA00022833"/>
    </source>
</evidence>
<protein>
    <recommendedName>
        <fullName evidence="5">CENP-V/GFA domain-containing protein</fullName>
    </recommendedName>
</protein>
<evidence type="ECO:0000259" key="5">
    <source>
        <dbReference type="PROSITE" id="PS51891"/>
    </source>
</evidence>
<comment type="similarity">
    <text evidence="1">Belongs to the Gfa family.</text>
</comment>
<sequence>MQQDHSGGCHCGELRYRIQAPLDDVAHCHCSICRRCSGGTITTWATIPLNAFTWLQGKPRSYHSSATCTRYFCPNCGAQLALFTTRSSDSIDITIATLDDPEQITVRRHIWVSTRLPWLHLDPQLPEEREEDY</sequence>
<evidence type="ECO:0000256" key="4">
    <source>
        <dbReference type="ARBA" id="ARBA00023239"/>
    </source>
</evidence>